<dbReference type="SUPFAM" id="SSF53756">
    <property type="entry name" value="UDP-Glycosyltransferase/glycogen phosphorylase"/>
    <property type="match status" value="1"/>
</dbReference>
<dbReference type="InterPro" id="IPR002213">
    <property type="entry name" value="UDP_glucos_trans"/>
</dbReference>
<accession>A0A1L9AVS7</accession>
<gene>
    <name evidence="2" type="ORF">BON30_44925</name>
</gene>
<dbReference type="GO" id="GO:0017000">
    <property type="term" value="P:antibiotic biosynthetic process"/>
    <property type="evidence" value="ECO:0007669"/>
    <property type="project" value="UniProtKB-ARBA"/>
</dbReference>
<dbReference type="PANTHER" id="PTHR48050">
    <property type="entry name" value="STEROL 3-BETA-GLUCOSYLTRANSFERASE"/>
    <property type="match status" value="1"/>
</dbReference>
<dbReference type="InterPro" id="IPR010610">
    <property type="entry name" value="EryCIII-like_C"/>
</dbReference>
<feature type="domain" description="Erythromycin biosynthesis protein CIII-like C-terminal" evidence="1">
    <location>
        <begin position="276"/>
        <end position="403"/>
    </location>
</feature>
<evidence type="ECO:0000259" key="1">
    <source>
        <dbReference type="Pfam" id="PF06722"/>
    </source>
</evidence>
<dbReference type="InterPro" id="IPR050426">
    <property type="entry name" value="Glycosyltransferase_28"/>
</dbReference>
<dbReference type="Pfam" id="PF06722">
    <property type="entry name" value="EryCIII-like_C"/>
    <property type="match status" value="1"/>
</dbReference>
<protein>
    <recommendedName>
        <fullName evidence="1">Erythromycin biosynthesis protein CIII-like C-terminal domain-containing protein</fullName>
    </recommendedName>
</protein>
<proteinExistence type="predicted"/>
<dbReference type="Gene3D" id="3.40.50.2000">
    <property type="entry name" value="Glycogen Phosphorylase B"/>
    <property type="match status" value="2"/>
</dbReference>
<reference evidence="3" key="1">
    <citation type="submission" date="2016-11" db="EMBL/GenBank/DDBJ databases">
        <authorList>
            <person name="Shukria A."/>
            <person name="Stevens D.C."/>
        </authorList>
    </citation>
    <scope>NUCLEOTIDE SEQUENCE [LARGE SCALE GENOMIC DNA]</scope>
    <source>
        <strain evidence="3">Cbfe23</strain>
    </source>
</reference>
<comment type="caution">
    <text evidence="2">The sequence shown here is derived from an EMBL/GenBank/DDBJ whole genome shotgun (WGS) entry which is preliminary data.</text>
</comment>
<dbReference type="AlphaFoldDB" id="A0A1L9AVS7"/>
<dbReference type="Proteomes" id="UP000182229">
    <property type="component" value="Unassembled WGS sequence"/>
</dbReference>
<dbReference type="RefSeq" id="WP_071904791.1">
    <property type="nucleotide sequence ID" value="NZ_MPIN01000022.1"/>
</dbReference>
<dbReference type="PANTHER" id="PTHR48050:SF13">
    <property type="entry name" value="STEROL 3-BETA-GLUCOSYLTRANSFERASE UGT80A2"/>
    <property type="match status" value="1"/>
</dbReference>
<evidence type="ECO:0000313" key="2">
    <source>
        <dbReference type="EMBL" id="OJH34111.1"/>
    </source>
</evidence>
<dbReference type="EMBL" id="MPIN01000022">
    <property type="protein sequence ID" value="OJH34111.1"/>
    <property type="molecule type" value="Genomic_DNA"/>
</dbReference>
<evidence type="ECO:0000313" key="3">
    <source>
        <dbReference type="Proteomes" id="UP000182229"/>
    </source>
</evidence>
<dbReference type="STRING" id="83449.BON30_44925"/>
<organism evidence="2 3">
    <name type="scientific">Cystobacter ferrugineus</name>
    <dbReference type="NCBI Taxonomy" id="83449"/>
    <lineage>
        <taxon>Bacteria</taxon>
        <taxon>Pseudomonadati</taxon>
        <taxon>Myxococcota</taxon>
        <taxon>Myxococcia</taxon>
        <taxon>Myxococcales</taxon>
        <taxon>Cystobacterineae</taxon>
        <taxon>Archangiaceae</taxon>
        <taxon>Cystobacter</taxon>
    </lineage>
</organism>
<keyword evidence="3" id="KW-1185">Reference proteome</keyword>
<dbReference type="GO" id="GO:0008194">
    <property type="term" value="F:UDP-glycosyltransferase activity"/>
    <property type="evidence" value="ECO:0007669"/>
    <property type="project" value="InterPro"/>
</dbReference>
<dbReference type="CDD" id="cd03784">
    <property type="entry name" value="GT1_Gtf-like"/>
    <property type="match status" value="1"/>
</dbReference>
<dbReference type="GO" id="GO:0016758">
    <property type="term" value="F:hexosyltransferase activity"/>
    <property type="evidence" value="ECO:0007669"/>
    <property type="project" value="UniProtKB-ARBA"/>
</dbReference>
<name>A0A1L9AVS7_9BACT</name>
<reference evidence="2 3" key="2">
    <citation type="submission" date="2016-12" db="EMBL/GenBank/DDBJ databases">
        <title>Draft Genome Sequence of Cystobacter ferrugineus Strain Cbfe23.</title>
        <authorList>
            <person name="Akbar S."/>
            <person name="Dowd S.E."/>
            <person name="Stevens D.C."/>
        </authorList>
    </citation>
    <scope>NUCLEOTIDE SEQUENCE [LARGE SCALE GENOMIC DNA]</scope>
    <source>
        <strain evidence="2 3">Cbfe23</strain>
    </source>
</reference>
<sequence length="433" mass="46446">MASTNDVSRKPATFLLASSGAPGHLLRVLDLAQQLTARGNRVLFKAKASLAADVKAVGAEHLPHERMLDVQDIGDLAQLTSLPPWMPSVPFGITMFRSIGQANNVQLARELEPVLKREKVDCVVHDFFELGAAWAAERAGIPWASAGNMGTVLTADELPLIFSTMPSMKPFFRFPALTHLLMGQLMPLNEARAQLGLSPYRGRSAHLVQAAASPKLHIIMGHRGLAGDIPLRDNQLFVGPTTANSSTSRKEAPRIEPGTVIVSTTTTHADNGLFRRVLEAVSPMNVPVLATAAGASDVPSGLGSHIRIERYVPHDEVFPKARALITHGGWGAVGRALYTGLPMLVIPLVGDQTLNASLVERAGLGRYLPLEKATPERIRSELQALLADESLRARARKVSSEIQQLKSGQVAARALEKLAFEGNVDVKSISAAA</sequence>